<dbReference type="Proteomes" id="UP000282818">
    <property type="component" value="Unassembled WGS sequence"/>
</dbReference>
<feature type="signal peptide" evidence="1">
    <location>
        <begin position="1"/>
        <end position="20"/>
    </location>
</feature>
<keyword evidence="3" id="KW-1185">Reference proteome</keyword>
<reference evidence="2 3" key="1">
    <citation type="submission" date="2019-01" db="EMBL/GenBank/DDBJ databases">
        <authorList>
            <person name="Chen W.-M."/>
        </authorList>
    </citation>
    <scope>NUCLEOTIDE SEQUENCE [LARGE SCALE GENOMIC DNA]</scope>
    <source>
        <strain evidence="2 3">HPM-16</strain>
    </source>
</reference>
<dbReference type="EMBL" id="SACQ01000003">
    <property type="protein sequence ID" value="RVU31075.1"/>
    <property type="molecule type" value="Genomic_DNA"/>
</dbReference>
<feature type="chain" id="PRO_5018987902" description="PEP-CTERM sorting domain-containing protein" evidence="1">
    <location>
        <begin position="21"/>
        <end position="295"/>
    </location>
</feature>
<gene>
    <name evidence="2" type="ORF">EOE65_08695</name>
</gene>
<evidence type="ECO:0008006" key="4">
    <source>
        <dbReference type="Google" id="ProtNLM"/>
    </source>
</evidence>
<protein>
    <recommendedName>
        <fullName evidence="4">PEP-CTERM sorting domain-containing protein</fullName>
    </recommendedName>
</protein>
<dbReference type="AlphaFoldDB" id="A0A437Q988"/>
<name>A0A437Q988_9GAMM</name>
<sequence length="295" mass="32087">MKASLITPLICLLSATPVSASIIIEGDYLRTAVSQNGTLGYGGKASPGIQYDTTGQRQFGDKDYLLPGRPWEVFSIYSTQSSLLVNSNEGPTDLAGTLNDVSIGSPYDMAVDWQGQNAFFSLSTLTFLDDDSEQINFITTITAKTPLTELQFLRAIDPDPDASTINSHRTMNQRGDNQYSANDWVVSSGKDSKLSLGLYSSDDLFHNTGVTFPWSVNPEDYLKGSQSEEGDSVIGLAFDIGTLNTNESVSFTYSYRLESDRPVAPPSTNVPLPATAGLFLIGLVSFARRWSQRNS</sequence>
<evidence type="ECO:0000256" key="1">
    <source>
        <dbReference type="SAM" id="SignalP"/>
    </source>
</evidence>
<keyword evidence="1" id="KW-0732">Signal</keyword>
<evidence type="ECO:0000313" key="3">
    <source>
        <dbReference type="Proteomes" id="UP000282818"/>
    </source>
</evidence>
<comment type="caution">
    <text evidence="2">The sequence shown here is derived from an EMBL/GenBank/DDBJ whole genome shotgun (WGS) entry which is preliminary data.</text>
</comment>
<dbReference type="RefSeq" id="WP_127693920.1">
    <property type="nucleotide sequence ID" value="NZ_SACQ01000003.1"/>
</dbReference>
<organism evidence="2 3">
    <name type="scientific">Neptunomonas marina</name>
    <dbReference type="NCBI Taxonomy" id="1815562"/>
    <lineage>
        <taxon>Bacteria</taxon>
        <taxon>Pseudomonadati</taxon>
        <taxon>Pseudomonadota</taxon>
        <taxon>Gammaproteobacteria</taxon>
        <taxon>Oceanospirillales</taxon>
        <taxon>Oceanospirillaceae</taxon>
        <taxon>Neptunomonas</taxon>
    </lineage>
</organism>
<proteinExistence type="predicted"/>
<evidence type="ECO:0000313" key="2">
    <source>
        <dbReference type="EMBL" id="RVU31075.1"/>
    </source>
</evidence>
<accession>A0A437Q988</accession>